<evidence type="ECO:0000313" key="5">
    <source>
        <dbReference type="EMBL" id="MDP9896869.1"/>
    </source>
</evidence>
<dbReference type="Pfam" id="PF12833">
    <property type="entry name" value="HTH_18"/>
    <property type="match status" value="1"/>
</dbReference>
<evidence type="ECO:0000256" key="2">
    <source>
        <dbReference type="ARBA" id="ARBA00023125"/>
    </source>
</evidence>
<reference evidence="5" key="1">
    <citation type="submission" date="2023-07" db="EMBL/GenBank/DDBJ databases">
        <title>Sorghum-associated microbial communities from plants grown in Nebraska, USA.</title>
        <authorList>
            <person name="Schachtman D."/>
        </authorList>
    </citation>
    <scope>NUCLEOTIDE SEQUENCE</scope>
    <source>
        <strain evidence="5">DS3754</strain>
    </source>
</reference>
<keyword evidence="3" id="KW-0804">Transcription</keyword>
<protein>
    <submittedName>
        <fullName evidence="5">AraC-like DNA-binding protein</fullName>
    </submittedName>
</protein>
<dbReference type="Pfam" id="PF14525">
    <property type="entry name" value="AraC_binding_2"/>
    <property type="match status" value="1"/>
</dbReference>
<evidence type="ECO:0000259" key="4">
    <source>
        <dbReference type="PROSITE" id="PS01124"/>
    </source>
</evidence>
<evidence type="ECO:0000256" key="3">
    <source>
        <dbReference type="ARBA" id="ARBA00023163"/>
    </source>
</evidence>
<proteinExistence type="predicted"/>
<sequence length="327" mass="36849">MEAPARPRQLLDSFPLLRSRNLEEANESIGRAFSPHSLKLFNSGQLNVEHNQVCLRHLSLNVLHYGADVVIDQSERGDFYMVQLPQAGRAQLFSGGETGQVDTGMLSVLQPQVQSRMVWSSDCTMILLQVPCQVVRQRAIELGAGPEPRFSLTYSLKTPSVAAWVQAVTDLTTNIDRFGSQWLRHPAAYAAMEDFLLCAFIDLLGERGNEDRRADRGDERCLRRAKEYVHAHVDRALTSTEIARYACVCPRTLEAVFKRFGELSPMAYAREVRLQAAHETLRVARHEGRTPNVTEVAFAYGFLHMSRFAAQYRNKFGCSPSQTLKPH</sequence>
<dbReference type="RefSeq" id="WP_306882503.1">
    <property type="nucleotide sequence ID" value="NZ_JAUSRD010000021.1"/>
</dbReference>
<gene>
    <name evidence="5" type="ORF">J2W31_006010</name>
</gene>
<dbReference type="InterPro" id="IPR009057">
    <property type="entry name" value="Homeodomain-like_sf"/>
</dbReference>
<organism evidence="5 6">
    <name type="scientific">Variovorax boronicumulans</name>
    <dbReference type="NCBI Taxonomy" id="436515"/>
    <lineage>
        <taxon>Bacteria</taxon>
        <taxon>Pseudomonadati</taxon>
        <taxon>Pseudomonadota</taxon>
        <taxon>Betaproteobacteria</taxon>
        <taxon>Burkholderiales</taxon>
        <taxon>Comamonadaceae</taxon>
        <taxon>Variovorax</taxon>
    </lineage>
</organism>
<dbReference type="GO" id="GO:0043565">
    <property type="term" value="F:sequence-specific DNA binding"/>
    <property type="evidence" value="ECO:0007669"/>
    <property type="project" value="InterPro"/>
</dbReference>
<keyword evidence="2 5" id="KW-0238">DNA-binding</keyword>
<dbReference type="SMART" id="SM00342">
    <property type="entry name" value="HTH_ARAC"/>
    <property type="match status" value="1"/>
</dbReference>
<feature type="domain" description="HTH araC/xylS-type" evidence="4">
    <location>
        <begin position="223"/>
        <end position="326"/>
    </location>
</feature>
<comment type="caution">
    <text evidence="5">The sequence shown here is derived from an EMBL/GenBank/DDBJ whole genome shotgun (WGS) entry which is preliminary data.</text>
</comment>
<evidence type="ECO:0000256" key="1">
    <source>
        <dbReference type="ARBA" id="ARBA00023015"/>
    </source>
</evidence>
<dbReference type="InterPro" id="IPR018060">
    <property type="entry name" value="HTH_AraC"/>
</dbReference>
<dbReference type="Proteomes" id="UP001242045">
    <property type="component" value="Unassembled WGS sequence"/>
</dbReference>
<dbReference type="AlphaFoldDB" id="A0AAW8D9B4"/>
<dbReference type="PROSITE" id="PS01124">
    <property type="entry name" value="HTH_ARAC_FAMILY_2"/>
    <property type="match status" value="1"/>
</dbReference>
<dbReference type="EMBL" id="JAUSRD010000021">
    <property type="protein sequence ID" value="MDP9896869.1"/>
    <property type="molecule type" value="Genomic_DNA"/>
</dbReference>
<dbReference type="SUPFAM" id="SSF46689">
    <property type="entry name" value="Homeodomain-like"/>
    <property type="match status" value="2"/>
</dbReference>
<evidence type="ECO:0000313" key="6">
    <source>
        <dbReference type="Proteomes" id="UP001242045"/>
    </source>
</evidence>
<dbReference type="InterPro" id="IPR035418">
    <property type="entry name" value="AraC-bd_2"/>
</dbReference>
<keyword evidence="1" id="KW-0805">Transcription regulation</keyword>
<dbReference type="Gene3D" id="1.10.10.60">
    <property type="entry name" value="Homeodomain-like"/>
    <property type="match status" value="1"/>
</dbReference>
<accession>A0AAW8D9B4</accession>
<dbReference type="GO" id="GO:0003700">
    <property type="term" value="F:DNA-binding transcription factor activity"/>
    <property type="evidence" value="ECO:0007669"/>
    <property type="project" value="InterPro"/>
</dbReference>
<name>A0AAW8D9B4_9BURK</name>
<dbReference type="PANTHER" id="PTHR46796">
    <property type="entry name" value="HTH-TYPE TRANSCRIPTIONAL ACTIVATOR RHAS-RELATED"/>
    <property type="match status" value="1"/>
</dbReference>
<dbReference type="InterPro" id="IPR050204">
    <property type="entry name" value="AraC_XylS_family_regulators"/>
</dbReference>